<evidence type="ECO:0000256" key="4">
    <source>
        <dbReference type="SAM" id="SignalP"/>
    </source>
</evidence>
<dbReference type="RefSeq" id="WP_093520364.1">
    <property type="nucleotide sequence ID" value="NZ_FOSK01000007.1"/>
</dbReference>
<evidence type="ECO:0000256" key="3">
    <source>
        <dbReference type="SAM" id="MobiDB-lite"/>
    </source>
</evidence>
<organism evidence="5 6">
    <name type="scientific">Pseudovibrio ascidiaceicola</name>
    <dbReference type="NCBI Taxonomy" id="285279"/>
    <lineage>
        <taxon>Bacteria</taxon>
        <taxon>Pseudomonadati</taxon>
        <taxon>Pseudomonadota</taxon>
        <taxon>Alphaproteobacteria</taxon>
        <taxon>Hyphomicrobiales</taxon>
        <taxon>Stappiaceae</taxon>
        <taxon>Pseudovibrio</taxon>
    </lineage>
</organism>
<protein>
    <submittedName>
        <fullName evidence="5">Alkaline phosphatase</fullName>
    </submittedName>
</protein>
<dbReference type="PANTHER" id="PTHR11596">
    <property type="entry name" value="ALKALINE PHOSPHATASE"/>
    <property type="match status" value="1"/>
</dbReference>
<keyword evidence="1" id="KW-0597">Phosphoprotein</keyword>
<dbReference type="SMART" id="SM00098">
    <property type="entry name" value="alkPPc"/>
    <property type="match status" value="1"/>
</dbReference>
<dbReference type="SUPFAM" id="SSF53649">
    <property type="entry name" value="Alkaline phosphatase-like"/>
    <property type="match status" value="1"/>
</dbReference>
<evidence type="ECO:0000313" key="6">
    <source>
        <dbReference type="Proteomes" id="UP000199598"/>
    </source>
</evidence>
<reference evidence="5 6" key="1">
    <citation type="submission" date="2016-10" db="EMBL/GenBank/DDBJ databases">
        <authorList>
            <person name="Varghese N."/>
            <person name="Submissions S."/>
        </authorList>
    </citation>
    <scope>NUCLEOTIDE SEQUENCE [LARGE SCALE GENOMIC DNA]</scope>
    <source>
        <strain evidence="5 6">DSM 16392</strain>
    </source>
</reference>
<evidence type="ECO:0000256" key="2">
    <source>
        <dbReference type="RuleBase" id="RU003946"/>
    </source>
</evidence>
<keyword evidence="6" id="KW-1185">Reference proteome</keyword>
<dbReference type="CDD" id="cd16012">
    <property type="entry name" value="ALP"/>
    <property type="match status" value="1"/>
</dbReference>
<sequence length="497" mass="53433">MKTPLVALLLACSASYAWAETDFPQKNNRWFEAAEAEIESKLAQQPITKPAKNIILMIADGNGISTNYATRIFQGQQNGLLGEENVLPQETFPHSALVKTYNVNAQTPDSAGTGTAFHSGVKTKAGVLGVDETLNVGDCSAVESASIASIAEVMAAEGKAVGIISTASLTDATPASAYAHVASRRFEDDSDLPEGCDVPDIAAQLIEQIKNGTIDVAFGGGQRHMLPESRKTIEGTAGNRKDGRNLIEEAKALGVSYAWNEASFNNLDPSADKLVLGVFAAGHMQYEYDRKDQPSLADMVKWTIEALQDNENGYYLTVEGGRVDHANHAGNLYRALTDGVAFAEAVAVAKEMTSDQDTLIIVTADHAHTLSFNGYCGRGTPINGLCMAIDNNGVKHTNKMHLMLDGKPYSVASYLNGPGSILTEENNWFGTRSVLSQEEATDPDFKQQSLLPTPSETHSGEDVAVYARGPWAHLFDGTVEQNYIFNVMNHAASAKER</sequence>
<keyword evidence="4" id="KW-0732">Signal</keyword>
<proteinExistence type="inferred from homology"/>
<dbReference type="Proteomes" id="UP000199598">
    <property type="component" value="Unassembled WGS sequence"/>
</dbReference>
<dbReference type="PANTHER" id="PTHR11596:SF5">
    <property type="entry name" value="ALKALINE PHOSPHATASE"/>
    <property type="match status" value="1"/>
</dbReference>
<feature type="chain" id="PRO_5045742568" evidence="4">
    <location>
        <begin position="20"/>
        <end position="497"/>
    </location>
</feature>
<comment type="similarity">
    <text evidence="2">Belongs to the alkaline phosphatase family.</text>
</comment>
<feature type="signal peptide" evidence="4">
    <location>
        <begin position="1"/>
        <end position="19"/>
    </location>
</feature>
<dbReference type="InterPro" id="IPR017850">
    <property type="entry name" value="Alkaline_phosphatase_core_sf"/>
</dbReference>
<name>A0A1I4B0P8_9HYPH</name>
<gene>
    <name evidence="5" type="ORF">SAMN04488518_10756</name>
</gene>
<dbReference type="Gene3D" id="3.40.720.10">
    <property type="entry name" value="Alkaline Phosphatase, subunit A"/>
    <property type="match status" value="1"/>
</dbReference>
<dbReference type="Pfam" id="PF00245">
    <property type="entry name" value="Alk_phosphatase"/>
    <property type="match status" value="1"/>
</dbReference>
<dbReference type="InterPro" id="IPR001952">
    <property type="entry name" value="Alkaline_phosphatase"/>
</dbReference>
<accession>A0A1I4B0P8</accession>
<comment type="caution">
    <text evidence="5">The sequence shown here is derived from an EMBL/GenBank/DDBJ whole genome shotgun (WGS) entry which is preliminary data.</text>
</comment>
<dbReference type="EMBL" id="FOSK01000007">
    <property type="protein sequence ID" value="SFK62345.1"/>
    <property type="molecule type" value="Genomic_DNA"/>
</dbReference>
<feature type="region of interest" description="Disordered" evidence="3">
    <location>
        <begin position="439"/>
        <end position="459"/>
    </location>
</feature>
<evidence type="ECO:0000313" key="5">
    <source>
        <dbReference type="EMBL" id="SFK62345.1"/>
    </source>
</evidence>
<dbReference type="PRINTS" id="PR00113">
    <property type="entry name" value="ALKPHPHTASE"/>
</dbReference>
<evidence type="ECO:0000256" key="1">
    <source>
        <dbReference type="ARBA" id="ARBA00022553"/>
    </source>
</evidence>
<feature type="compositionally biased region" description="Polar residues" evidence="3">
    <location>
        <begin position="446"/>
        <end position="457"/>
    </location>
</feature>